<gene>
    <name evidence="1" type="ORF">YEW_DA12680</name>
</gene>
<dbReference type="AlphaFoldDB" id="F4MV61"/>
<accession>F4MV61</accession>
<sequence length="41" mass="4781">MQSYLAVVIMTMLIQKKISSILNANQKMQDVTKNILMTKYF</sequence>
<name>F4MV61_YEREN</name>
<proteinExistence type="predicted"/>
<protein>
    <submittedName>
        <fullName evidence="1">Uncharacterized protein</fullName>
    </submittedName>
</protein>
<dbReference type="EMBL" id="FR718505">
    <property type="protein sequence ID" value="CBX69719.1"/>
    <property type="molecule type" value="Genomic_DNA"/>
</dbReference>
<organism evidence="1">
    <name type="scientific">Yersinia enterocolitica W22703</name>
    <dbReference type="NCBI Taxonomy" id="913028"/>
    <lineage>
        <taxon>Bacteria</taxon>
        <taxon>Pseudomonadati</taxon>
        <taxon>Pseudomonadota</taxon>
        <taxon>Gammaproteobacteria</taxon>
        <taxon>Enterobacterales</taxon>
        <taxon>Yersiniaceae</taxon>
        <taxon>Yersinia</taxon>
    </lineage>
</organism>
<reference evidence="1" key="1">
    <citation type="journal article" date="2011" name="BMC Genomics">
        <title>Shotgun sequencing of Yersinia enterocolitica strain W22703 (biotype 2, serotype O:9): genomic evidence for oscillation between invertebrates and mammals.</title>
        <authorList>
            <person name="Fuchs T.M."/>
            <person name="Brandt K."/>
            <person name="Starke M."/>
            <person name="Rattei T."/>
        </authorList>
    </citation>
    <scope>NUCLEOTIDE SEQUENCE</scope>
</reference>
<evidence type="ECO:0000313" key="1">
    <source>
        <dbReference type="EMBL" id="CBX69719.1"/>
    </source>
</evidence>